<accession>A0AA38J0G1</accession>
<proteinExistence type="predicted"/>
<evidence type="ECO:0000313" key="1">
    <source>
        <dbReference type="EMBL" id="KAJ3665620.1"/>
    </source>
</evidence>
<reference evidence="1" key="1">
    <citation type="journal article" date="2023" name="G3 (Bethesda)">
        <title>Whole genome assemblies of Zophobas morio and Tenebrio molitor.</title>
        <authorList>
            <person name="Kaur S."/>
            <person name="Stinson S.A."/>
            <person name="diCenzo G.C."/>
        </authorList>
    </citation>
    <scope>NUCLEOTIDE SEQUENCE</scope>
    <source>
        <strain evidence="1">QUZm001</strain>
    </source>
</reference>
<gene>
    <name evidence="1" type="ORF">Zmor_001109</name>
</gene>
<comment type="caution">
    <text evidence="1">The sequence shown here is derived from an EMBL/GenBank/DDBJ whole genome shotgun (WGS) entry which is preliminary data.</text>
</comment>
<dbReference type="AlphaFoldDB" id="A0AA38J0G1"/>
<keyword evidence="2" id="KW-1185">Reference proteome</keyword>
<dbReference type="EMBL" id="JALNTZ010000001">
    <property type="protein sequence ID" value="KAJ3665620.1"/>
    <property type="molecule type" value="Genomic_DNA"/>
</dbReference>
<evidence type="ECO:0000313" key="2">
    <source>
        <dbReference type="Proteomes" id="UP001168821"/>
    </source>
</evidence>
<organism evidence="1 2">
    <name type="scientific">Zophobas morio</name>
    <dbReference type="NCBI Taxonomy" id="2755281"/>
    <lineage>
        <taxon>Eukaryota</taxon>
        <taxon>Metazoa</taxon>
        <taxon>Ecdysozoa</taxon>
        <taxon>Arthropoda</taxon>
        <taxon>Hexapoda</taxon>
        <taxon>Insecta</taxon>
        <taxon>Pterygota</taxon>
        <taxon>Neoptera</taxon>
        <taxon>Endopterygota</taxon>
        <taxon>Coleoptera</taxon>
        <taxon>Polyphaga</taxon>
        <taxon>Cucujiformia</taxon>
        <taxon>Tenebrionidae</taxon>
        <taxon>Zophobas</taxon>
    </lineage>
</organism>
<dbReference type="Proteomes" id="UP001168821">
    <property type="component" value="Unassembled WGS sequence"/>
</dbReference>
<sequence>MRFAIRCGIAGRLNGRPETFLVVQGCAFDLLAILNIRYKLTKVALDMFGEFHPVRGGDYVGRGIVGFLPDAHDYAPLRPPPGRDCQEVVGVELVDDGDVHFVLDVLDEGNVQNITWCIWSGSVLERQLLGGDDVYFCVVLEEGSQSPSVRVSCLAFTVFRLCA</sequence>
<name>A0AA38J0G1_9CUCU</name>
<protein>
    <submittedName>
        <fullName evidence="1">Uncharacterized protein</fullName>
    </submittedName>
</protein>